<accession>A0A5C5ZEG5</accession>
<dbReference type="AlphaFoldDB" id="A0A5C5ZEG5"/>
<name>A0A5C5ZEG5_9BACT</name>
<organism evidence="1 2">
    <name type="scientific">Posidoniimonas polymericola</name>
    <dbReference type="NCBI Taxonomy" id="2528002"/>
    <lineage>
        <taxon>Bacteria</taxon>
        <taxon>Pseudomonadati</taxon>
        <taxon>Planctomycetota</taxon>
        <taxon>Planctomycetia</taxon>
        <taxon>Pirellulales</taxon>
        <taxon>Lacipirellulaceae</taxon>
        <taxon>Posidoniimonas</taxon>
    </lineage>
</organism>
<reference evidence="1 2" key="1">
    <citation type="submission" date="2019-02" db="EMBL/GenBank/DDBJ databases">
        <title>Deep-cultivation of Planctomycetes and their phenomic and genomic characterization uncovers novel biology.</title>
        <authorList>
            <person name="Wiegand S."/>
            <person name="Jogler M."/>
            <person name="Boedeker C."/>
            <person name="Pinto D."/>
            <person name="Vollmers J."/>
            <person name="Rivas-Marin E."/>
            <person name="Kohn T."/>
            <person name="Peeters S.H."/>
            <person name="Heuer A."/>
            <person name="Rast P."/>
            <person name="Oberbeckmann S."/>
            <person name="Bunk B."/>
            <person name="Jeske O."/>
            <person name="Meyerdierks A."/>
            <person name="Storesund J.E."/>
            <person name="Kallscheuer N."/>
            <person name="Luecker S."/>
            <person name="Lage O.M."/>
            <person name="Pohl T."/>
            <person name="Merkel B.J."/>
            <person name="Hornburger P."/>
            <person name="Mueller R.-W."/>
            <person name="Bruemmer F."/>
            <person name="Labrenz M."/>
            <person name="Spormann A.M."/>
            <person name="Op Den Camp H."/>
            <person name="Overmann J."/>
            <person name="Amann R."/>
            <person name="Jetten M.S.M."/>
            <person name="Mascher T."/>
            <person name="Medema M.H."/>
            <person name="Devos D.P."/>
            <person name="Kaster A.-K."/>
            <person name="Ovreas L."/>
            <person name="Rohde M."/>
            <person name="Galperin M.Y."/>
            <person name="Jogler C."/>
        </authorList>
    </citation>
    <scope>NUCLEOTIDE SEQUENCE [LARGE SCALE GENOMIC DNA]</scope>
    <source>
        <strain evidence="1 2">Pla123a</strain>
    </source>
</reference>
<evidence type="ECO:0000313" key="2">
    <source>
        <dbReference type="Proteomes" id="UP000318478"/>
    </source>
</evidence>
<proteinExistence type="predicted"/>
<protein>
    <recommendedName>
        <fullName evidence="3">PEP-CTERM protein-sorting domain-containing protein</fullName>
    </recommendedName>
</protein>
<dbReference type="EMBL" id="SJPO01000001">
    <property type="protein sequence ID" value="TWT85712.1"/>
    <property type="molecule type" value="Genomic_DNA"/>
</dbReference>
<comment type="caution">
    <text evidence="1">The sequence shown here is derived from an EMBL/GenBank/DDBJ whole genome shotgun (WGS) entry which is preliminary data.</text>
</comment>
<dbReference type="Proteomes" id="UP000318478">
    <property type="component" value="Unassembled WGS sequence"/>
</dbReference>
<dbReference type="RefSeq" id="WP_146583954.1">
    <property type="nucleotide sequence ID" value="NZ_SJPO01000001.1"/>
</dbReference>
<evidence type="ECO:0008006" key="3">
    <source>
        <dbReference type="Google" id="ProtNLM"/>
    </source>
</evidence>
<keyword evidence="2" id="KW-1185">Reference proteome</keyword>
<evidence type="ECO:0000313" key="1">
    <source>
        <dbReference type="EMBL" id="TWT85712.1"/>
    </source>
</evidence>
<sequence length="378" mass="41179">MMCSTFFQSFLALVAATMTLLCLASPSSGERLFLNGSMYSATGELIPRQYPFPEGTGIENQEVVYLDRTLSADGKVVTTWANSLGLEIGYHRDARTGEYLGTTQSFVYLYGGSVGQPIYTGWGGPDDAIALPPHRRMMERVHAPPGGADYLARGVTEAPEDYGPAVDVLFDSQTGLVRQAFGSVLCFGPGPLGLQSRLYANEGQQIVVYEEVDDGGVIDFQRVNSYASPINVSDAYYYDFVIPIHAGADGNLYFLKDNAVHRMNGLTGEDLGVFVSLDQYDSTGPPAEEAFTSIRMAEEPYLYVQYAGVEKPYTAFTKFDLATGQRIGGFEIEALNIDFTATLQWQSWEIVEGVPEPSSVAVLASGVCCLLGRRRRVG</sequence>
<gene>
    <name evidence="1" type="ORF">Pla123a_05190</name>
</gene>